<dbReference type="AlphaFoldDB" id="A0A6A6LYI3"/>
<dbReference type="GO" id="GO:0043565">
    <property type="term" value="F:sequence-specific DNA binding"/>
    <property type="evidence" value="ECO:0007669"/>
    <property type="project" value="TreeGrafter"/>
</dbReference>
<keyword evidence="3" id="KW-0804">Transcription</keyword>
<dbReference type="GO" id="GO:0005634">
    <property type="term" value="C:nucleus"/>
    <property type="evidence" value="ECO:0007669"/>
    <property type="project" value="UniProtKB-SubCell"/>
</dbReference>
<evidence type="ECO:0000256" key="2">
    <source>
        <dbReference type="ARBA" id="ARBA00023015"/>
    </source>
</evidence>
<dbReference type="InterPro" id="IPR036638">
    <property type="entry name" value="HLH_DNA-bd_sf"/>
</dbReference>
<proteinExistence type="predicted"/>
<keyword evidence="7" id="KW-1185">Reference proteome</keyword>
<dbReference type="EMBL" id="JAAGAX010000008">
    <property type="protein sequence ID" value="KAF2306521.1"/>
    <property type="molecule type" value="Genomic_DNA"/>
</dbReference>
<dbReference type="InterPro" id="IPR051358">
    <property type="entry name" value="TF_AMS/ICE1/BHLH6-like"/>
</dbReference>
<dbReference type="SUPFAM" id="SSF47459">
    <property type="entry name" value="HLH, helix-loop-helix DNA-binding domain"/>
    <property type="match status" value="1"/>
</dbReference>
<keyword evidence="2" id="KW-0805">Transcription regulation</keyword>
<evidence type="ECO:0000256" key="1">
    <source>
        <dbReference type="ARBA" id="ARBA00004123"/>
    </source>
</evidence>
<dbReference type="Proteomes" id="UP000467840">
    <property type="component" value="Chromosome 9"/>
</dbReference>
<dbReference type="GO" id="GO:0003700">
    <property type="term" value="F:DNA-binding transcription factor activity"/>
    <property type="evidence" value="ECO:0007669"/>
    <property type="project" value="TreeGrafter"/>
</dbReference>
<name>A0A6A6LYI3_HEVBR</name>
<evidence type="ECO:0000256" key="5">
    <source>
        <dbReference type="SAM" id="Coils"/>
    </source>
</evidence>
<gene>
    <name evidence="6" type="ORF">GH714_019001</name>
</gene>
<comment type="subcellular location">
    <subcellularLocation>
        <location evidence="1">Nucleus</location>
    </subcellularLocation>
</comment>
<organism evidence="6 7">
    <name type="scientific">Hevea brasiliensis</name>
    <name type="common">Para rubber tree</name>
    <name type="synonym">Siphonia brasiliensis</name>
    <dbReference type="NCBI Taxonomy" id="3981"/>
    <lineage>
        <taxon>Eukaryota</taxon>
        <taxon>Viridiplantae</taxon>
        <taxon>Streptophyta</taxon>
        <taxon>Embryophyta</taxon>
        <taxon>Tracheophyta</taxon>
        <taxon>Spermatophyta</taxon>
        <taxon>Magnoliopsida</taxon>
        <taxon>eudicotyledons</taxon>
        <taxon>Gunneridae</taxon>
        <taxon>Pentapetalae</taxon>
        <taxon>rosids</taxon>
        <taxon>fabids</taxon>
        <taxon>Malpighiales</taxon>
        <taxon>Euphorbiaceae</taxon>
        <taxon>Crotonoideae</taxon>
        <taxon>Micrandreae</taxon>
        <taxon>Hevea</taxon>
    </lineage>
</organism>
<evidence type="ECO:0000256" key="3">
    <source>
        <dbReference type="ARBA" id="ARBA00023163"/>
    </source>
</evidence>
<feature type="coiled-coil region" evidence="5">
    <location>
        <begin position="30"/>
        <end position="57"/>
    </location>
</feature>
<dbReference type="GO" id="GO:0046983">
    <property type="term" value="F:protein dimerization activity"/>
    <property type="evidence" value="ECO:0007669"/>
    <property type="project" value="InterPro"/>
</dbReference>
<keyword evidence="5" id="KW-0175">Coiled coil</keyword>
<sequence>MASRKQKKAARYDKLRDVPISTAMSKTSIIVYASKYIEELKEKVERLNQDIGTSQASATSQNQLPMYQGDADSLDAQVVKQAVVQAINNWRESNDQD</sequence>
<evidence type="ECO:0000313" key="7">
    <source>
        <dbReference type="Proteomes" id="UP000467840"/>
    </source>
</evidence>
<dbReference type="PANTHER" id="PTHR31945:SF45">
    <property type="entry name" value="EXPRESSED PROTEIN"/>
    <property type="match status" value="1"/>
</dbReference>
<evidence type="ECO:0000256" key="4">
    <source>
        <dbReference type="ARBA" id="ARBA00023242"/>
    </source>
</evidence>
<comment type="caution">
    <text evidence="6">The sequence shown here is derived from an EMBL/GenBank/DDBJ whole genome shotgun (WGS) entry which is preliminary data.</text>
</comment>
<reference evidence="6 7" key="1">
    <citation type="journal article" date="2020" name="Mol. Plant">
        <title>The Chromosome-Based Rubber Tree Genome Provides New Insights into Spurge Genome Evolution and Rubber Biosynthesis.</title>
        <authorList>
            <person name="Liu J."/>
            <person name="Shi C."/>
            <person name="Shi C.C."/>
            <person name="Li W."/>
            <person name="Zhang Q.J."/>
            <person name="Zhang Y."/>
            <person name="Li K."/>
            <person name="Lu H.F."/>
            <person name="Shi C."/>
            <person name="Zhu S.T."/>
            <person name="Xiao Z.Y."/>
            <person name="Nan H."/>
            <person name="Yue Y."/>
            <person name="Zhu X.G."/>
            <person name="Wu Y."/>
            <person name="Hong X.N."/>
            <person name="Fan G.Y."/>
            <person name="Tong Y."/>
            <person name="Zhang D."/>
            <person name="Mao C.L."/>
            <person name="Liu Y.L."/>
            <person name="Hao S.J."/>
            <person name="Liu W.Q."/>
            <person name="Lv M.Q."/>
            <person name="Zhang H.B."/>
            <person name="Liu Y."/>
            <person name="Hu-Tang G.R."/>
            <person name="Wang J.P."/>
            <person name="Wang J.H."/>
            <person name="Sun Y.H."/>
            <person name="Ni S.B."/>
            <person name="Chen W.B."/>
            <person name="Zhang X.C."/>
            <person name="Jiao Y.N."/>
            <person name="Eichler E.E."/>
            <person name="Li G.H."/>
            <person name="Liu X."/>
            <person name="Gao L.Z."/>
        </authorList>
    </citation>
    <scope>NUCLEOTIDE SEQUENCE [LARGE SCALE GENOMIC DNA]</scope>
    <source>
        <strain evidence="7">cv. GT1</strain>
        <tissue evidence="6">Leaf</tissue>
    </source>
</reference>
<accession>A0A6A6LYI3</accession>
<dbReference type="PANTHER" id="PTHR31945">
    <property type="entry name" value="TRANSCRIPTION FACTOR SCREAM2-RELATED"/>
    <property type="match status" value="1"/>
</dbReference>
<evidence type="ECO:0000313" key="6">
    <source>
        <dbReference type="EMBL" id="KAF2306521.1"/>
    </source>
</evidence>
<protein>
    <submittedName>
        <fullName evidence="6">Uncharacterized protein</fullName>
    </submittedName>
</protein>
<keyword evidence="4" id="KW-0539">Nucleus</keyword>